<evidence type="ECO:0000256" key="5">
    <source>
        <dbReference type="ARBA" id="ARBA00022729"/>
    </source>
</evidence>
<comment type="caution">
    <text evidence="12">The sequence shown here is derived from an EMBL/GenBank/DDBJ whole genome shotgun (WGS) entry which is preliminary data.</text>
</comment>
<keyword evidence="4" id="KW-0479">Metal-binding</keyword>
<evidence type="ECO:0000259" key="11">
    <source>
        <dbReference type="Pfam" id="PF05572"/>
    </source>
</evidence>
<gene>
    <name evidence="12" type="ORF">MAM_08114</name>
</gene>
<feature type="domain" description="Peptidase M43 pregnancy-associated plasma-A" evidence="11">
    <location>
        <begin position="186"/>
        <end position="275"/>
    </location>
</feature>
<keyword evidence="9" id="KW-1015">Disulfide bond</keyword>
<keyword evidence="3" id="KW-0645">Protease</keyword>
<dbReference type="GeneID" id="63742569"/>
<dbReference type="PANTHER" id="PTHR47466">
    <property type="match status" value="1"/>
</dbReference>
<dbReference type="GO" id="GO:0006508">
    <property type="term" value="P:proteolysis"/>
    <property type="evidence" value="ECO:0007669"/>
    <property type="project" value="UniProtKB-KW"/>
</dbReference>
<evidence type="ECO:0000256" key="2">
    <source>
        <dbReference type="ARBA" id="ARBA00008721"/>
    </source>
</evidence>
<dbReference type="SUPFAM" id="SSF55486">
    <property type="entry name" value="Metalloproteases ('zincins'), catalytic domain"/>
    <property type="match status" value="1"/>
</dbReference>
<dbReference type="Gene3D" id="3.40.390.10">
    <property type="entry name" value="Collagenase (Catalytic Domain)"/>
    <property type="match status" value="1"/>
</dbReference>
<dbReference type="Pfam" id="PF05572">
    <property type="entry name" value="Peptidase_M43"/>
    <property type="match status" value="1"/>
</dbReference>
<comment type="function">
    <text evidence="1">Secreted metalloproteinase that allows assimilation of proteinaceous substrates.</text>
</comment>
<sequence length="332" mass="36778">MQPLISVVLAGLVRLGAAFTTPGHVGDSPCAVEQAPAALLAAHRELAAAEKHHLLRRNETTHTPPAIVVDVYVHVISMSETHFSHFSNNTIHEQIAFLNTYYKPGNISFVLKSASWTVNPQLSEGEDEQRMKLLHHKGDNRHLNIYYANHPRGPGIDASISSWPSDMVGTPLGIEMDGIMIAAIWLYTDKQVVVHEVGHWFGLMHTFANGCIGNGDEIDDTPAHAGPSRGCSAMPPLDTCPGEPGNDPVHNPMNYIPDSCMETFTPRQFERMRSFWTKYRSQPMQRPSYPTELQPIQPVDKGGSLPFYSGPVNPILAELRCFPDENGKIEER</sequence>
<evidence type="ECO:0000256" key="4">
    <source>
        <dbReference type="ARBA" id="ARBA00022723"/>
    </source>
</evidence>
<organism evidence="12 13">
    <name type="scientific">Metarhizium album (strain ARSEF 1941)</name>
    <dbReference type="NCBI Taxonomy" id="1081103"/>
    <lineage>
        <taxon>Eukaryota</taxon>
        <taxon>Fungi</taxon>
        <taxon>Dikarya</taxon>
        <taxon>Ascomycota</taxon>
        <taxon>Pezizomycotina</taxon>
        <taxon>Sordariomycetes</taxon>
        <taxon>Hypocreomycetidae</taxon>
        <taxon>Hypocreales</taxon>
        <taxon>Clavicipitaceae</taxon>
        <taxon>Metarhizium</taxon>
    </lineage>
</organism>
<comment type="similarity">
    <text evidence="2">Belongs to the peptidase M43B family.</text>
</comment>
<name>A0A0B2WLZ7_METAS</name>
<dbReference type="STRING" id="1081103.A0A0B2WLZ7"/>
<dbReference type="PANTHER" id="PTHR47466:SF1">
    <property type="entry name" value="METALLOPROTEASE MEP1 (AFU_ORTHOLOGUE AFUA_1G07730)-RELATED"/>
    <property type="match status" value="1"/>
</dbReference>
<keyword evidence="7" id="KW-0862">Zinc</keyword>
<dbReference type="Proteomes" id="UP000030816">
    <property type="component" value="Unassembled WGS sequence"/>
</dbReference>
<keyword evidence="13" id="KW-1185">Reference proteome</keyword>
<dbReference type="GO" id="GO:0046872">
    <property type="term" value="F:metal ion binding"/>
    <property type="evidence" value="ECO:0007669"/>
    <property type="project" value="UniProtKB-KW"/>
</dbReference>
<keyword evidence="5 10" id="KW-0732">Signal</keyword>
<dbReference type="InterPro" id="IPR024079">
    <property type="entry name" value="MetalloPept_cat_dom_sf"/>
</dbReference>
<evidence type="ECO:0000256" key="6">
    <source>
        <dbReference type="ARBA" id="ARBA00022801"/>
    </source>
</evidence>
<evidence type="ECO:0000256" key="8">
    <source>
        <dbReference type="ARBA" id="ARBA00023049"/>
    </source>
</evidence>
<evidence type="ECO:0000256" key="1">
    <source>
        <dbReference type="ARBA" id="ARBA00003174"/>
    </source>
</evidence>
<feature type="signal peptide" evidence="10">
    <location>
        <begin position="1"/>
        <end position="18"/>
    </location>
</feature>
<proteinExistence type="inferred from homology"/>
<keyword evidence="8" id="KW-0482">Metalloprotease</keyword>
<evidence type="ECO:0000256" key="3">
    <source>
        <dbReference type="ARBA" id="ARBA00022670"/>
    </source>
</evidence>
<dbReference type="GO" id="GO:0008237">
    <property type="term" value="F:metallopeptidase activity"/>
    <property type="evidence" value="ECO:0007669"/>
    <property type="project" value="UniProtKB-KW"/>
</dbReference>
<dbReference type="CDD" id="cd04275">
    <property type="entry name" value="ZnMc_pappalysin_like"/>
    <property type="match status" value="1"/>
</dbReference>
<protein>
    <submittedName>
        <fullName evidence="12">Peptidase M43, pregnancy-associated plasma-A</fullName>
    </submittedName>
</protein>
<evidence type="ECO:0000256" key="9">
    <source>
        <dbReference type="ARBA" id="ARBA00023157"/>
    </source>
</evidence>
<dbReference type="AlphaFoldDB" id="A0A0B2WLZ7"/>
<dbReference type="RefSeq" id="XP_040675106.1">
    <property type="nucleotide sequence ID" value="XM_040826912.1"/>
</dbReference>
<feature type="chain" id="PRO_5002079269" evidence="10">
    <location>
        <begin position="19"/>
        <end position="332"/>
    </location>
</feature>
<evidence type="ECO:0000256" key="7">
    <source>
        <dbReference type="ARBA" id="ARBA00022833"/>
    </source>
</evidence>
<evidence type="ECO:0000313" key="13">
    <source>
        <dbReference type="Proteomes" id="UP000030816"/>
    </source>
</evidence>
<keyword evidence="6" id="KW-0378">Hydrolase</keyword>
<dbReference type="HOGENOM" id="CLU_048726_0_0_1"/>
<dbReference type="OrthoDB" id="536211at2759"/>
<evidence type="ECO:0000313" key="12">
    <source>
        <dbReference type="EMBL" id="KHN94040.1"/>
    </source>
</evidence>
<dbReference type="InterPro" id="IPR008754">
    <property type="entry name" value="Peptidase_M43"/>
</dbReference>
<evidence type="ECO:0000256" key="10">
    <source>
        <dbReference type="SAM" id="SignalP"/>
    </source>
</evidence>
<reference evidence="12 13" key="1">
    <citation type="journal article" date="2014" name="Proc. Natl. Acad. Sci. U.S.A.">
        <title>Trajectory and genomic determinants of fungal-pathogen speciation and host adaptation.</title>
        <authorList>
            <person name="Hu X."/>
            <person name="Xiao G."/>
            <person name="Zheng P."/>
            <person name="Shang Y."/>
            <person name="Su Y."/>
            <person name="Zhang X."/>
            <person name="Liu X."/>
            <person name="Zhan S."/>
            <person name="St Leger R.J."/>
            <person name="Wang C."/>
        </authorList>
    </citation>
    <scope>NUCLEOTIDE SEQUENCE [LARGE SCALE GENOMIC DNA]</scope>
    <source>
        <strain evidence="12 13">ARSEF 1941</strain>
    </source>
</reference>
<dbReference type="EMBL" id="AZHE01000043">
    <property type="protein sequence ID" value="KHN94040.1"/>
    <property type="molecule type" value="Genomic_DNA"/>
</dbReference>
<accession>A0A0B2WLZ7</accession>